<dbReference type="Proteomes" id="UP000588491">
    <property type="component" value="Unassembled WGS sequence"/>
</dbReference>
<dbReference type="RefSeq" id="WP_016201911.1">
    <property type="nucleotide sequence ID" value="NZ_JABBPK010000001.1"/>
</dbReference>
<gene>
    <name evidence="1" type="ORF">HHU08_06500</name>
</gene>
<dbReference type="EMBL" id="JABBPK010000001">
    <property type="protein sequence ID" value="NMO76637.1"/>
    <property type="molecule type" value="Genomic_DNA"/>
</dbReference>
<evidence type="ECO:0000313" key="1">
    <source>
        <dbReference type="EMBL" id="NMO76637.1"/>
    </source>
</evidence>
<proteinExistence type="predicted"/>
<organism evidence="1 2">
    <name type="scientific">Niallia alba</name>
    <dbReference type="NCBI Taxonomy" id="2729105"/>
    <lineage>
        <taxon>Bacteria</taxon>
        <taxon>Bacillati</taxon>
        <taxon>Bacillota</taxon>
        <taxon>Bacilli</taxon>
        <taxon>Bacillales</taxon>
        <taxon>Bacillaceae</taxon>
        <taxon>Niallia</taxon>
    </lineage>
</organism>
<evidence type="ECO:0000313" key="2">
    <source>
        <dbReference type="Proteomes" id="UP000588491"/>
    </source>
</evidence>
<dbReference type="AlphaFoldDB" id="A0A7Y0PL52"/>
<name>A0A7Y0PL52_9BACI</name>
<sequence>MIISILLGFMIFSYAGYGLYRHIQQSKKGKCAACSLKQACDQKCEMLSKK</sequence>
<comment type="caution">
    <text evidence="1">The sequence shown here is derived from an EMBL/GenBank/DDBJ whole genome shotgun (WGS) entry which is preliminary data.</text>
</comment>
<keyword evidence="2" id="KW-1185">Reference proteome</keyword>
<reference evidence="1 2" key="1">
    <citation type="submission" date="2020-04" db="EMBL/GenBank/DDBJ databases">
        <title>Bacillus sp. UniB3 isolated from commercial digestive syrup.</title>
        <authorList>
            <person name="Thorat V."/>
            <person name="Kirdat K."/>
            <person name="Tiwarekar B."/>
            <person name="Yadav A."/>
        </authorList>
    </citation>
    <scope>NUCLEOTIDE SEQUENCE [LARGE SCALE GENOMIC DNA]</scope>
    <source>
        <strain evidence="1 2">UniB3</strain>
    </source>
</reference>
<dbReference type="Pfam" id="PF12669">
    <property type="entry name" value="FeoB_associated"/>
    <property type="match status" value="1"/>
</dbReference>
<accession>A0A7Y0PL52</accession>
<protein>
    <submittedName>
        <fullName evidence="1">FeoB-associated Cys-rich membrane protein</fullName>
    </submittedName>
</protein>